<accession>A0A556QEQ0</accession>
<keyword evidence="2" id="KW-0732">Signal</keyword>
<evidence type="ECO:0000313" key="4">
    <source>
        <dbReference type="Proteomes" id="UP000315648"/>
    </source>
</evidence>
<reference evidence="3 4" key="1">
    <citation type="submission" date="2019-07" db="EMBL/GenBank/DDBJ databases">
        <title>Description of 53C-WASEF.</title>
        <authorList>
            <person name="Pitt A."/>
            <person name="Hahn M.W."/>
        </authorList>
    </citation>
    <scope>NUCLEOTIDE SEQUENCE [LARGE SCALE GENOMIC DNA]</scope>
    <source>
        <strain evidence="3 4">53C-WASEF</strain>
    </source>
</reference>
<dbReference type="RefSeq" id="WP_144354257.1">
    <property type="nucleotide sequence ID" value="NZ_CBCRVV010000010.1"/>
</dbReference>
<dbReference type="EMBL" id="VMBG01000004">
    <property type="protein sequence ID" value="TSJ75115.1"/>
    <property type="molecule type" value="Genomic_DNA"/>
</dbReference>
<evidence type="ECO:0000256" key="2">
    <source>
        <dbReference type="SAM" id="SignalP"/>
    </source>
</evidence>
<comment type="caution">
    <text evidence="3">The sequence shown here is derived from an EMBL/GenBank/DDBJ whole genome shotgun (WGS) entry which is preliminary data.</text>
</comment>
<dbReference type="AlphaFoldDB" id="A0A556QEQ0"/>
<sequence>MKRLGYFLVFALALVVSARAVELSPGLDYLRAGAADSATFAKALETGSVVLDLRYASTKTAAATLSGVKGFRTHPKRIVLVLLSPETSGAARNELSVTIPGCITIGRASADYKTDIIVTTTAEADKRAFDALVADTSPAKLVLENVNKSRFDEATLIHEHETGVETPAPAEAVKSASASETADKPKPLPVDAVLQRAVQIHRGLVALKQL</sequence>
<evidence type="ECO:0000256" key="1">
    <source>
        <dbReference type="SAM" id="MobiDB-lite"/>
    </source>
</evidence>
<feature type="region of interest" description="Disordered" evidence="1">
    <location>
        <begin position="160"/>
        <end position="187"/>
    </location>
</feature>
<gene>
    <name evidence="3" type="ORF">FPL22_17105</name>
</gene>
<dbReference type="OrthoDB" id="9947357at2"/>
<name>A0A556QEQ0_9BACT</name>
<keyword evidence="4" id="KW-1185">Reference proteome</keyword>
<organism evidence="3 4">
    <name type="scientific">Rariglobus hedericola</name>
    <dbReference type="NCBI Taxonomy" id="2597822"/>
    <lineage>
        <taxon>Bacteria</taxon>
        <taxon>Pseudomonadati</taxon>
        <taxon>Verrucomicrobiota</taxon>
        <taxon>Opitutia</taxon>
        <taxon>Opitutales</taxon>
        <taxon>Opitutaceae</taxon>
        <taxon>Rariglobus</taxon>
    </lineage>
</organism>
<protein>
    <submittedName>
        <fullName evidence="3">Uncharacterized protein</fullName>
    </submittedName>
</protein>
<proteinExistence type="predicted"/>
<feature type="chain" id="PRO_5022230139" evidence="2">
    <location>
        <begin position="21"/>
        <end position="210"/>
    </location>
</feature>
<feature type="signal peptide" evidence="2">
    <location>
        <begin position="1"/>
        <end position="20"/>
    </location>
</feature>
<evidence type="ECO:0000313" key="3">
    <source>
        <dbReference type="EMBL" id="TSJ75115.1"/>
    </source>
</evidence>
<dbReference type="Proteomes" id="UP000315648">
    <property type="component" value="Unassembled WGS sequence"/>
</dbReference>